<dbReference type="AlphaFoldDB" id="X1M7H3"/>
<proteinExistence type="predicted"/>
<reference evidence="1" key="1">
    <citation type="journal article" date="2014" name="Front. Microbiol.">
        <title>High frequency of phylogenetically diverse reductive dehalogenase-homologous genes in deep subseafloor sedimentary metagenomes.</title>
        <authorList>
            <person name="Kawai M."/>
            <person name="Futagami T."/>
            <person name="Toyoda A."/>
            <person name="Takaki Y."/>
            <person name="Nishi S."/>
            <person name="Hori S."/>
            <person name="Arai W."/>
            <person name="Tsubouchi T."/>
            <person name="Morono Y."/>
            <person name="Uchiyama I."/>
            <person name="Ito T."/>
            <person name="Fujiyama A."/>
            <person name="Inagaki F."/>
            <person name="Takami H."/>
        </authorList>
    </citation>
    <scope>NUCLEOTIDE SEQUENCE</scope>
    <source>
        <strain evidence="1">Expedition CK06-06</strain>
    </source>
</reference>
<gene>
    <name evidence="1" type="ORF">S06H3_32215</name>
</gene>
<sequence length="250" mass="28324">MGSAEVWELFVPHMEMSRRIDPYSVGYGRFRSGLAIPQVVMIHRSQQLVGSGIIGTASDGIIPNLGQFGGYPGGRRNTMLLRYDNLPELMEKRQPLLYEVGHPADLKDRFPGQVFDMGLLAVPTEIYEGDLLVSVSAAAGGLGDPIERDPALITDDMDNGLTTEWQASSIYCVKTSYDEEAKQWKVDDDATKELRQAKRKERLARGVPVKDWWQKSRQRLMDRNLDGKILEMYQSSMRLSEAFTREFKDF</sequence>
<accession>X1M7H3</accession>
<comment type="caution">
    <text evidence="1">The sequence shown here is derived from an EMBL/GenBank/DDBJ whole genome shotgun (WGS) entry which is preliminary data.</text>
</comment>
<feature type="non-terminal residue" evidence="1">
    <location>
        <position position="250"/>
    </location>
</feature>
<organism evidence="1">
    <name type="scientific">marine sediment metagenome</name>
    <dbReference type="NCBI Taxonomy" id="412755"/>
    <lineage>
        <taxon>unclassified sequences</taxon>
        <taxon>metagenomes</taxon>
        <taxon>ecological metagenomes</taxon>
    </lineage>
</organism>
<dbReference type="EMBL" id="BARV01019135">
    <property type="protein sequence ID" value="GAI27562.1"/>
    <property type="molecule type" value="Genomic_DNA"/>
</dbReference>
<evidence type="ECO:0000313" key="1">
    <source>
        <dbReference type="EMBL" id="GAI27562.1"/>
    </source>
</evidence>
<protein>
    <submittedName>
        <fullName evidence="1">Uncharacterized protein</fullName>
    </submittedName>
</protein>
<name>X1M7H3_9ZZZZ</name>